<dbReference type="STRING" id="34475.A0A4Y9YZX4"/>
<evidence type="ECO:0000313" key="4">
    <source>
        <dbReference type="Proteomes" id="UP000298390"/>
    </source>
</evidence>
<dbReference type="InterPro" id="IPR009571">
    <property type="entry name" value="SUR7/Rim9-like_fungi"/>
</dbReference>
<feature type="transmembrane region" description="Helical" evidence="2">
    <location>
        <begin position="134"/>
        <end position="156"/>
    </location>
</feature>
<reference evidence="3 4" key="1">
    <citation type="submission" date="2019-01" db="EMBL/GenBank/DDBJ databases">
        <title>Genome sequencing of the rare red list fungi Fomitopsis rosea.</title>
        <authorList>
            <person name="Buettner E."/>
            <person name="Kellner H."/>
        </authorList>
    </citation>
    <scope>NUCLEOTIDE SEQUENCE [LARGE SCALE GENOMIC DNA]</scope>
    <source>
        <strain evidence="3 4">DSM 105464</strain>
    </source>
</reference>
<dbReference type="GO" id="GO:0035838">
    <property type="term" value="C:growing cell tip"/>
    <property type="evidence" value="ECO:0007669"/>
    <property type="project" value="TreeGrafter"/>
</dbReference>
<dbReference type="GO" id="GO:0005886">
    <property type="term" value="C:plasma membrane"/>
    <property type="evidence" value="ECO:0007669"/>
    <property type="project" value="InterPro"/>
</dbReference>
<feature type="compositionally biased region" description="Polar residues" evidence="1">
    <location>
        <begin position="337"/>
        <end position="350"/>
    </location>
</feature>
<dbReference type="PANTHER" id="PTHR28013:SF4">
    <property type="entry name" value="MARVEL DOMAIN-CONTAINING PROTEIN"/>
    <property type="match status" value="1"/>
</dbReference>
<comment type="caution">
    <text evidence="3">The sequence shown here is derived from an EMBL/GenBank/DDBJ whole genome shotgun (WGS) entry which is preliminary data.</text>
</comment>
<proteinExistence type="predicted"/>
<feature type="transmembrane region" description="Helical" evidence="2">
    <location>
        <begin position="176"/>
        <end position="195"/>
    </location>
</feature>
<keyword evidence="2" id="KW-0472">Membrane</keyword>
<feature type="region of interest" description="Disordered" evidence="1">
    <location>
        <begin position="276"/>
        <end position="350"/>
    </location>
</feature>
<gene>
    <name evidence="3" type="ORF">EVJ58_g1708</name>
</gene>
<dbReference type="Proteomes" id="UP000298390">
    <property type="component" value="Unassembled WGS sequence"/>
</dbReference>
<dbReference type="AlphaFoldDB" id="A0A4Y9YZX4"/>
<feature type="region of interest" description="Disordered" evidence="1">
    <location>
        <begin position="498"/>
        <end position="561"/>
    </location>
</feature>
<evidence type="ECO:0000256" key="1">
    <source>
        <dbReference type="SAM" id="MobiDB-lite"/>
    </source>
</evidence>
<feature type="compositionally biased region" description="Low complexity" evidence="1">
    <location>
        <begin position="324"/>
        <end position="335"/>
    </location>
</feature>
<evidence type="ECO:0008006" key="5">
    <source>
        <dbReference type="Google" id="ProtNLM"/>
    </source>
</evidence>
<keyword evidence="2" id="KW-1133">Transmembrane helix</keyword>
<keyword evidence="2" id="KW-0812">Transmembrane</keyword>
<name>A0A4Y9YZX4_9APHY</name>
<evidence type="ECO:0000313" key="3">
    <source>
        <dbReference type="EMBL" id="TFY67330.1"/>
    </source>
</evidence>
<dbReference type="Pfam" id="PF06687">
    <property type="entry name" value="SUR7"/>
    <property type="match status" value="1"/>
</dbReference>
<feature type="compositionally biased region" description="Polar residues" evidence="1">
    <location>
        <begin position="313"/>
        <end position="323"/>
    </location>
</feature>
<organism evidence="3 4">
    <name type="scientific">Rhodofomes roseus</name>
    <dbReference type="NCBI Taxonomy" id="34475"/>
    <lineage>
        <taxon>Eukaryota</taxon>
        <taxon>Fungi</taxon>
        <taxon>Dikarya</taxon>
        <taxon>Basidiomycota</taxon>
        <taxon>Agaricomycotina</taxon>
        <taxon>Agaricomycetes</taxon>
        <taxon>Polyporales</taxon>
        <taxon>Rhodofomes</taxon>
    </lineage>
</organism>
<dbReference type="PANTHER" id="PTHR28013">
    <property type="entry name" value="PROTEIN DCV1-RELATED"/>
    <property type="match status" value="1"/>
</dbReference>
<protein>
    <recommendedName>
        <fullName evidence="5">Pali-domain-containing protein</fullName>
    </recommendedName>
</protein>
<sequence length="561" mass="59658">MGILRPATPGFLVTLIATGLLAAVTFSVPYIKSIYFLKATINIDNTNGTFTFGTLGYCMELSNGTTCSKPSVGYELDVNSLLGDKTAIQIPNVLVKWITYALVLHVVALILSAISAVFGLLAHVREMSMAYCSSFISGFAAVVTLVAFIFDIVLFYVTKSRINSEAGGSSSLGLGVWLTLAAWLLLFFAGCFYTVGRCCIRRRPSSWVKGRNAPENTYAEQMRLDAVKAEADRKARQKQGEIGLPAFQEIDQLQPLAGHTDEEYVDDGDKIIPLSDAQNAGVGGYRRQPSQTNRQFPGGYAPAPVGTRAVDYSNASPATSTVYPPQSSPQNPRRQGSGHTQGTSGYAPSTYSNSPGVAGVGATAAGAGGYLAAGGYGHTQQASAASQNYGHGQGVSSYYQASQQPYNSNYSMPRTDTPYAAPQTQTFSPDNYNSTGYLHGAAPTTTSPPPAGATNPYYSSHSPGPHQQDRSYTLGGDGYGAAQDTAYYDPYASHYTTPSPAPLNTNVAHGHQMRSPTQLSHSPVGMPEPHEHEASYSDSPPMYDAATAQPPGMWSTKSGNR</sequence>
<accession>A0A4Y9YZX4</accession>
<feature type="transmembrane region" description="Helical" evidence="2">
    <location>
        <begin position="97"/>
        <end position="122"/>
    </location>
</feature>
<evidence type="ECO:0000256" key="2">
    <source>
        <dbReference type="SAM" id="Phobius"/>
    </source>
</evidence>
<feature type="region of interest" description="Disordered" evidence="1">
    <location>
        <begin position="406"/>
        <end position="478"/>
    </location>
</feature>
<feature type="compositionally biased region" description="Polar residues" evidence="1">
    <location>
        <begin position="498"/>
        <end position="507"/>
    </location>
</feature>
<dbReference type="EMBL" id="SEKV01000057">
    <property type="protein sequence ID" value="TFY67330.1"/>
    <property type="molecule type" value="Genomic_DNA"/>
</dbReference>
<feature type="compositionally biased region" description="Polar residues" evidence="1">
    <location>
        <begin position="422"/>
        <end position="436"/>
    </location>
</feature>
<dbReference type="InterPro" id="IPR051380">
    <property type="entry name" value="pH-response_reg_palI/RIM9"/>
</dbReference>
<dbReference type="GO" id="GO:0032153">
    <property type="term" value="C:cell division site"/>
    <property type="evidence" value="ECO:0007669"/>
    <property type="project" value="TreeGrafter"/>
</dbReference>